<evidence type="ECO:0000313" key="3">
    <source>
        <dbReference type="Proteomes" id="UP001420932"/>
    </source>
</evidence>
<dbReference type="PROSITE" id="PS00436">
    <property type="entry name" value="PEROXIDASE_2"/>
    <property type="match status" value="1"/>
</dbReference>
<protein>
    <recommendedName>
        <fullName evidence="4">Plant heme peroxidase family profile domain-containing protein</fullName>
    </recommendedName>
</protein>
<dbReference type="AlphaFoldDB" id="A0AAP0JYC2"/>
<keyword evidence="3" id="KW-1185">Reference proteome</keyword>
<accession>A0AAP0JYC2</accession>
<dbReference type="InterPro" id="IPR019794">
    <property type="entry name" value="Peroxidases_AS"/>
</dbReference>
<dbReference type="InterPro" id="IPR036322">
    <property type="entry name" value="WD40_repeat_dom_sf"/>
</dbReference>
<dbReference type="GO" id="GO:0000302">
    <property type="term" value="P:response to reactive oxygen species"/>
    <property type="evidence" value="ECO:0007669"/>
    <property type="project" value="TreeGrafter"/>
</dbReference>
<organism evidence="2 3">
    <name type="scientific">Stephania yunnanensis</name>
    <dbReference type="NCBI Taxonomy" id="152371"/>
    <lineage>
        <taxon>Eukaryota</taxon>
        <taxon>Viridiplantae</taxon>
        <taxon>Streptophyta</taxon>
        <taxon>Embryophyta</taxon>
        <taxon>Tracheophyta</taxon>
        <taxon>Spermatophyta</taxon>
        <taxon>Magnoliopsida</taxon>
        <taxon>Ranunculales</taxon>
        <taxon>Menispermaceae</taxon>
        <taxon>Menispermoideae</taxon>
        <taxon>Cissampelideae</taxon>
        <taxon>Stephania</taxon>
    </lineage>
</organism>
<dbReference type="Proteomes" id="UP001420932">
    <property type="component" value="Unassembled WGS sequence"/>
</dbReference>
<comment type="caution">
    <text evidence="2">The sequence shown here is derived from an EMBL/GenBank/DDBJ whole genome shotgun (WGS) entry which is preliminary data.</text>
</comment>
<dbReference type="InterPro" id="IPR010255">
    <property type="entry name" value="Haem_peroxidase_sf"/>
</dbReference>
<proteinExistence type="predicted"/>
<gene>
    <name evidence="2" type="ORF">Syun_011822</name>
</gene>
<dbReference type="GO" id="GO:0004601">
    <property type="term" value="F:peroxidase activity"/>
    <property type="evidence" value="ECO:0007669"/>
    <property type="project" value="InterPro"/>
</dbReference>
<dbReference type="Gene3D" id="1.10.520.10">
    <property type="match status" value="1"/>
</dbReference>
<dbReference type="PRINTS" id="PR00459">
    <property type="entry name" value="ASPEROXIDASE"/>
</dbReference>
<reference evidence="2 3" key="1">
    <citation type="submission" date="2024-01" db="EMBL/GenBank/DDBJ databases">
        <title>Genome assemblies of Stephania.</title>
        <authorList>
            <person name="Yang L."/>
        </authorList>
    </citation>
    <scope>NUCLEOTIDE SEQUENCE [LARGE SCALE GENOMIC DNA]</scope>
    <source>
        <strain evidence="2">YNDBR</strain>
        <tissue evidence="2">Leaf</tissue>
    </source>
</reference>
<dbReference type="SUPFAM" id="SSF48113">
    <property type="entry name" value="Heme-dependent peroxidases"/>
    <property type="match status" value="1"/>
</dbReference>
<evidence type="ECO:0000313" key="2">
    <source>
        <dbReference type="EMBL" id="KAK9142422.1"/>
    </source>
</evidence>
<dbReference type="InterPro" id="IPR044831">
    <property type="entry name" value="Ccp1-like"/>
</dbReference>
<evidence type="ECO:0000256" key="1">
    <source>
        <dbReference type="ARBA" id="ARBA00023002"/>
    </source>
</evidence>
<dbReference type="GO" id="GO:0034599">
    <property type="term" value="P:cellular response to oxidative stress"/>
    <property type="evidence" value="ECO:0007669"/>
    <property type="project" value="InterPro"/>
</dbReference>
<dbReference type="EMBL" id="JBBNAF010000005">
    <property type="protein sequence ID" value="KAK9142422.1"/>
    <property type="molecule type" value="Genomic_DNA"/>
</dbReference>
<dbReference type="PANTHER" id="PTHR31356:SF59">
    <property type="entry name" value="L-ASCORBATE PEROXIDASE 1, CYTOSOLIC"/>
    <property type="match status" value="1"/>
</dbReference>
<dbReference type="GO" id="GO:0042744">
    <property type="term" value="P:hydrogen peroxide catabolic process"/>
    <property type="evidence" value="ECO:0007669"/>
    <property type="project" value="TreeGrafter"/>
</dbReference>
<dbReference type="SUPFAM" id="SSF50978">
    <property type="entry name" value="WD40 repeat-like"/>
    <property type="match status" value="1"/>
</dbReference>
<dbReference type="PANTHER" id="PTHR31356">
    <property type="entry name" value="THYLAKOID LUMENAL 29 KDA PROTEIN, CHLOROPLASTIC-RELATED"/>
    <property type="match status" value="1"/>
</dbReference>
<keyword evidence="1" id="KW-0560">Oxidoreductase</keyword>
<sequence length="179" mass="19838">MHVMGIPMSKGHQQPKPSPLFTAVPFNFQDLQARSLPYFHVWLPILLDLCPTVSEDYKKAVEKARRKIKALISVKQCAPLMLRLAWHSAGTFDVKTGGPFGTMRHALEQAHGANKGLEIVDTHMLLTGGVEKVLRIFDLNRPDGPPREVDNPPGSIRNVAWLHSDQTILSSCTDIGGVR</sequence>
<name>A0AAP0JYC2_9MAGN</name>
<dbReference type="GO" id="GO:0009507">
    <property type="term" value="C:chloroplast"/>
    <property type="evidence" value="ECO:0007669"/>
    <property type="project" value="TreeGrafter"/>
</dbReference>
<dbReference type="InterPro" id="IPR002207">
    <property type="entry name" value="Peroxidase_I"/>
</dbReference>
<evidence type="ECO:0008006" key="4">
    <source>
        <dbReference type="Google" id="ProtNLM"/>
    </source>
</evidence>
<dbReference type="GO" id="GO:0020037">
    <property type="term" value="F:heme binding"/>
    <property type="evidence" value="ECO:0007669"/>
    <property type="project" value="InterPro"/>
</dbReference>